<dbReference type="AlphaFoldDB" id="A0A3M8AF56"/>
<name>A0A3M8AF56_9BACL</name>
<evidence type="ECO:0000313" key="3">
    <source>
        <dbReference type="Proteomes" id="UP000276178"/>
    </source>
</evidence>
<dbReference type="GeneID" id="82810002"/>
<reference evidence="2 3" key="1">
    <citation type="submission" date="2018-10" db="EMBL/GenBank/DDBJ databases">
        <title>Phylogenomics of Brevibacillus.</title>
        <authorList>
            <person name="Dunlap C."/>
        </authorList>
    </citation>
    <scope>NUCLEOTIDE SEQUENCE [LARGE SCALE GENOMIC DNA]</scope>
    <source>
        <strain evidence="2 3">NRRL NRS 1219</strain>
    </source>
</reference>
<evidence type="ECO:0000313" key="4">
    <source>
        <dbReference type="Proteomes" id="UP000317180"/>
    </source>
</evidence>
<gene>
    <name evidence="1" type="ORF">BAG01nite_47110</name>
    <name evidence="2" type="ORF">EB820_22765</name>
</gene>
<accession>A0A3M8AF56</accession>
<organism evidence="2 3">
    <name type="scientific">Brevibacillus agri</name>
    <dbReference type="NCBI Taxonomy" id="51101"/>
    <lineage>
        <taxon>Bacteria</taxon>
        <taxon>Bacillati</taxon>
        <taxon>Bacillota</taxon>
        <taxon>Bacilli</taxon>
        <taxon>Bacillales</taxon>
        <taxon>Paenibacillaceae</taxon>
        <taxon>Brevibacillus</taxon>
    </lineage>
</organism>
<comment type="caution">
    <text evidence="2">The sequence shown here is derived from an EMBL/GenBank/DDBJ whole genome shotgun (WGS) entry which is preliminary data.</text>
</comment>
<dbReference type="Proteomes" id="UP000276178">
    <property type="component" value="Unassembled WGS sequence"/>
</dbReference>
<evidence type="ECO:0000313" key="2">
    <source>
        <dbReference type="EMBL" id="RNB49761.1"/>
    </source>
</evidence>
<dbReference type="OrthoDB" id="2656948at2"/>
<dbReference type="RefSeq" id="WP_005835697.1">
    <property type="nucleotide sequence ID" value="NZ_BJOD01000082.1"/>
</dbReference>
<keyword evidence="4" id="KW-1185">Reference proteome</keyword>
<sequence>MQIKRLGVRTVIVYATLLTGIVIGSFGSGIALGLDKDPTPVPEFPINEQGQTYGSALNVTSLGAEPDLIKAYGVDGTLGYVRSEDLRGVKPKNPSEAVALTKQLNAKGSRHIPLYDVDGKTVIGQFSIGDGKVTEERIKE</sequence>
<dbReference type="Proteomes" id="UP000317180">
    <property type="component" value="Unassembled WGS sequence"/>
</dbReference>
<dbReference type="EMBL" id="BJOD01000082">
    <property type="protein sequence ID" value="GED28609.1"/>
    <property type="molecule type" value="Genomic_DNA"/>
</dbReference>
<protein>
    <submittedName>
        <fullName evidence="2">Peptidase M56 BlaR1</fullName>
    </submittedName>
</protein>
<reference evidence="1 4" key="2">
    <citation type="submission" date="2019-06" db="EMBL/GenBank/DDBJ databases">
        <title>Whole genome shotgun sequence of Brevibacillus agri NBRC 15538.</title>
        <authorList>
            <person name="Hosoyama A."/>
            <person name="Uohara A."/>
            <person name="Ohji S."/>
            <person name="Ichikawa N."/>
        </authorList>
    </citation>
    <scope>NUCLEOTIDE SEQUENCE [LARGE SCALE GENOMIC DNA]</scope>
    <source>
        <strain evidence="1 4">NBRC 15538</strain>
    </source>
</reference>
<evidence type="ECO:0000313" key="1">
    <source>
        <dbReference type="EMBL" id="GED28609.1"/>
    </source>
</evidence>
<dbReference type="EMBL" id="RHHN01000079">
    <property type="protein sequence ID" value="RNB49761.1"/>
    <property type="molecule type" value="Genomic_DNA"/>
</dbReference>
<proteinExistence type="predicted"/>